<name>A0A8J4ESL0_9ACTN</name>
<feature type="region of interest" description="Disordered" evidence="1">
    <location>
        <begin position="75"/>
        <end position="100"/>
    </location>
</feature>
<gene>
    <name evidence="2" type="ORF">NUM_73030</name>
</gene>
<comment type="caution">
    <text evidence="2">The sequence shown here is derived from an EMBL/GenBank/DDBJ whole genome shotgun (WGS) entry which is preliminary data.</text>
</comment>
<organism evidence="2 3">
    <name type="scientific">Actinocatenispora comari</name>
    <dbReference type="NCBI Taxonomy" id="2807577"/>
    <lineage>
        <taxon>Bacteria</taxon>
        <taxon>Bacillati</taxon>
        <taxon>Actinomycetota</taxon>
        <taxon>Actinomycetes</taxon>
        <taxon>Micromonosporales</taxon>
        <taxon>Micromonosporaceae</taxon>
        <taxon>Actinocatenispora</taxon>
    </lineage>
</organism>
<evidence type="ECO:0000256" key="1">
    <source>
        <dbReference type="SAM" id="MobiDB-lite"/>
    </source>
</evidence>
<dbReference type="Proteomes" id="UP000614996">
    <property type="component" value="Unassembled WGS sequence"/>
</dbReference>
<reference evidence="3" key="1">
    <citation type="journal article" date="2021" name="Int. J. Syst. Evol. Microbiol.">
        <title>Actinocatenispora comari sp. nov., an endophytic actinomycete isolated from aerial parts of Comarum salesowianum.</title>
        <authorList>
            <person name="Oyunbileg N."/>
            <person name="Iizaka Y."/>
            <person name="Hamada M."/>
            <person name="Davaapurev B.O."/>
            <person name="Fukumoto A."/>
            <person name="Tsetseg B."/>
            <person name="Kato F."/>
            <person name="Tamura T."/>
            <person name="Batkhuu J."/>
            <person name="Anzai Y."/>
        </authorList>
    </citation>
    <scope>NUCLEOTIDE SEQUENCE [LARGE SCALE GENOMIC DNA]</scope>
    <source>
        <strain evidence="3">NUM-2625</strain>
    </source>
</reference>
<keyword evidence="3" id="KW-1185">Reference proteome</keyword>
<proteinExistence type="predicted"/>
<evidence type="ECO:0000313" key="3">
    <source>
        <dbReference type="Proteomes" id="UP000614996"/>
    </source>
</evidence>
<protein>
    <submittedName>
        <fullName evidence="2">Uncharacterized protein</fullName>
    </submittedName>
</protein>
<dbReference type="EMBL" id="BOPO01000151">
    <property type="protein sequence ID" value="GIL32049.1"/>
    <property type="molecule type" value="Genomic_DNA"/>
</dbReference>
<accession>A0A8J4ESL0</accession>
<sequence length="100" mass="10665">MPAAVGVDPLGRAEPVPDRVLWNYAQRVLGDHQADPGTGRCRFCGDSSPCAAARIAARAAEVSRVTAPAVYTARAGRAYRRPDAGRRPSPVPRAEGPSWR</sequence>
<dbReference type="AlphaFoldDB" id="A0A8J4ESL0"/>
<evidence type="ECO:0000313" key="2">
    <source>
        <dbReference type="EMBL" id="GIL32049.1"/>
    </source>
</evidence>